<gene>
    <name evidence="1" type="ORF">STAS_23217</name>
</gene>
<comment type="caution">
    <text evidence="1">The sequence shown here is derived from an EMBL/GenBank/DDBJ whole genome shotgun (WGS) entry which is preliminary data.</text>
</comment>
<organism evidence="1 2">
    <name type="scientific">Striga asiatica</name>
    <name type="common">Asiatic witchweed</name>
    <name type="synonym">Buchnera asiatica</name>
    <dbReference type="NCBI Taxonomy" id="4170"/>
    <lineage>
        <taxon>Eukaryota</taxon>
        <taxon>Viridiplantae</taxon>
        <taxon>Streptophyta</taxon>
        <taxon>Embryophyta</taxon>
        <taxon>Tracheophyta</taxon>
        <taxon>Spermatophyta</taxon>
        <taxon>Magnoliopsida</taxon>
        <taxon>eudicotyledons</taxon>
        <taxon>Gunneridae</taxon>
        <taxon>Pentapetalae</taxon>
        <taxon>asterids</taxon>
        <taxon>lamiids</taxon>
        <taxon>Lamiales</taxon>
        <taxon>Orobanchaceae</taxon>
        <taxon>Buchnereae</taxon>
        <taxon>Striga</taxon>
    </lineage>
</organism>
<proteinExistence type="predicted"/>
<feature type="non-terminal residue" evidence="1">
    <location>
        <position position="1"/>
    </location>
</feature>
<dbReference type="Proteomes" id="UP000325081">
    <property type="component" value="Unassembled WGS sequence"/>
</dbReference>
<dbReference type="AlphaFoldDB" id="A0A5A7QLS8"/>
<protein>
    <submittedName>
        <fullName evidence="1">2-oxoglutarate (2OG) and Fe(II)-dependent oxygenase superfamily protein</fullName>
    </submittedName>
</protein>
<evidence type="ECO:0000313" key="1">
    <source>
        <dbReference type="EMBL" id="GER46189.1"/>
    </source>
</evidence>
<evidence type="ECO:0000313" key="2">
    <source>
        <dbReference type="Proteomes" id="UP000325081"/>
    </source>
</evidence>
<reference evidence="2" key="1">
    <citation type="journal article" date="2019" name="Curr. Biol.">
        <title>Genome Sequence of Striga asiatica Provides Insight into the Evolution of Plant Parasitism.</title>
        <authorList>
            <person name="Yoshida S."/>
            <person name="Kim S."/>
            <person name="Wafula E.K."/>
            <person name="Tanskanen J."/>
            <person name="Kim Y.M."/>
            <person name="Honaas L."/>
            <person name="Yang Z."/>
            <person name="Spallek T."/>
            <person name="Conn C.E."/>
            <person name="Ichihashi Y."/>
            <person name="Cheong K."/>
            <person name="Cui S."/>
            <person name="Der J.P."/>
            <person name="Gundlach H."/>
            <person name="Jiao Y."/>
            <person name="Hori C."/>
            <person name="Ishida J.K."/>
            <person name="Kasahara H."/>
            <person name="Kiba T."/>
            <person name="Kim M.S."/>
            <person name="Koo N."/>
            <person name="Laohavisit A."/>
            <person name="Lee Y.H."/>
            <person name="Lumba S."/>
            <person name="McCourt P."/>
            <person name="Mortimer J.C."/>
            <person name="Mutuku J.M."/>
            <person name="Nomura T."/>
            <person name="Sasaki-Sekimoto Y."/>
            <person name="Seto Y."/>
            <person name="Wang Y."/>
            <person name="Wakatake T."/>
            <person name="Sakakibara H."/>
            <person name="Demura T."/>
            <person name="Yamaguchi S."/>
            <person name="Yoneyama K."/>
            <person name="Manabe R.I."/>
            <person name="Nelson D.C."/>
            <person name="Schulman A.H."/>
            <person name="Timko M.P."/>
            <person name="dePamphilis C.W."/>
            <person name="Choi D."/>
            <person name="Shirasu K."/>
        </authorList>
    </citation>
    <scope>NUCLEOTIDE SEQUENCE [LARGE SCALE GENOMIC DNA]</scope>
    <source>
        <strain evidence="2">cv. UVA1</strain>
    </source>
</reference>
<dbReference type="EMBL" id="BKCP01007438">
    <property type="protein sequence ID" value="GER46189.1"/>
    <property type="molecule type" value="Genomic_DNA"/>
</dbReference>
<accession>A0A5A7QLS8</accession>
<keyword evidence="2" id="KW-1185">Reference proteome</keyword>
<sequence>PASALDGPSVRRFLAAGAAVHDGGSPWTARERFARLPTDIGCPRRRSNVAAAPLRWSPTASPAWHTRMPLVVRDSRVLGCLRRRRRNRSAAQGRFSRALISPEELKLQVAGIVAGLRRRKDEARCCCLFLPRRERDDGNFEEEGDEGRFAEFWNGKKK</sequence>
<name>A0A5A7QLS8_STRAF</name>